<proteinExistence type="inferred from homology"/>
<keyword evidence="4 9" id="KW-0548">Nucleotidyltransferase</keyword>
<dbReference type="Pfam" id="PF04552">
    <property type="entry name" value="Sigma54_DBD"/>
    <property type="match status" value="1"/>
</dbReference>
<keyword evidence="3 9" id="KW-0808">Transferase</keyword>
<dbReference type="Proteomes" id="UP000216998">
    <property type="component" value="Unassembled WGS sequence"/>
</dbReference>
<feature type="region of interest" description="Disordered" evidence="10">
    <location>
        <begin position="49"/>
        <end position="73"/>
    </location>
</feature>
<evidence type="ECO:0000256" key="2">
    <source>
        <dbReference type="ARBA" id="ARBA00022478"/>
    </source>
</evidence>
<dbReference type="Pfam" id="PF04963">
    <property type="entry name" value="Sigma54_CBD"/>
    <property type="match status" value="1"/>
</dbReference>
<feature type="domain" description="RNA polymerase sigma factor 54 core-binding" evidence="12">
    <location>
        <begin position="143"/>
        <end position="330"/>
    </location>
</feature>
<accession>A0A255YUL5</accession>
<keyword evidence="6 9" id="KW-0731">Sigma factor</keyword>
<keyword evidence="5 9" id="KW-0805">Transcription regulation</keyword>
<protein>
    <recommendedName>
        <fullName evidence="9">RNA polymerase sigma-54 factor</fullName>
    </recommendedName>
</protein>
<feature type="region of interest" description="Disordered" evidence="10">
    <location>
        <begin position="113"/>
        <end position="140"/>
    </location>
</feature>
<dbReference type="PIRSF" id="PIRSF000774">
    <property type="entry name" value="RpoN"/>
    <property type="match status" value="1"/>
</dbReference>
<dbReference type="InterPro" id="IPR007046">
    <property type="entry name" value="RNA_pol_sigma_54_core-bd"/>
</dbReference>
<dbReference type="Gene3D" id="1.10.10.60">
    <property type="entry name" value="Homeodomain-like"/>
    <property type="match status" value="1"/>
</dbReference>
<dbReference type="PANTHER" id="PTHR32248">
    <property type="entry name" value="RNA POLYMERASE SIGMA-54 FACTOR"/>
    <property type="match status" value="1"/>
</dbReference>
<dbReference type="PANTHER" id="PTHR32248:SF4">
    <property type="entry name" value="RNA POLYMERASE SIGMA-54 FACTOR"/>
    <property type="match status" value="1"/>
</dbReference>
<dbReference type="GO" id="GO:0016779">
    <property type="term" value="F:nucleotidyltransferase activity"/>
    <property type="evidence" value="ECO:0007669"/>
    <property type="project" value="UniProtKB-KW"/>
</dbReference>
<dbReference type="NCBIfam" id="NF004596">
    <property type="entry name" value="PRK05932.1-3"/>
    <property type="match status" value="1"/>
</dbReference>
<evidence type="ECO:0000256" key="3">
    <source>
        <dbReference type="ARBA" id="ARBA00022679"/>
    </source>
</evidence>
<organism evidence="13 14">
    <name type="scientific">Niveispirillum lacus</name>
    <dbReference type="NCBI Taxonomy" id="1981099"/>
    <lineage>
        <taxon>Bacteria</taxon>
        <taxon>Pseudomonadati</taxon>
        <taxon>Pseudomonadota</taxon>
        <taxon>Alphaproteobacteria</taxon>
        <taxon>Rhodospirillales</taxon>
        <taxon>Azospirillaceae</taxon>
        <taxon>Niveispirillum</taxon>
    </lineage>
</organism>
<evidence type="ECO:0000256" key="7">
    <source>
        <dbReference type="ARBA" id="ARBA00023125"/>
    </source>
</evidence>
<evidence type="ECO:0000256" key="6">
    <source>
        <dbReference type="ARBA" id="ARBA00023082"/>
    </source>
</evidence>
<dbReference type="InterPro" id="IPR000394">
    <property type="entry name" value="RNA_pol_sigma_54"/>
</dbReference>
<dbReference type="EMBL" id="NOXU01000031">
    <property type="protein sequence ID" value="OYQ32345.1"/>
    <property type="molecule type" value="Genomic_DNA"/>
</dbReference>
<evidence type="ECO:0000259" key="12">
    <source>
        <dbReference type="Pfam" id="PF04963"/>
    </source>
</evidence>
<dbReference type="Gene3D" id="1.10.10.1330">
    <property type="entry name" value="RNA polymerase sigma-54 factor, core-binding domain"/>
    <property type="match status" value="1"/>
</dbReference>
<dbReference type="Pfam" id="PF00309">
    <property type="entry name" value="Sigma54_AID"/>
    <property type="match status" value="1"/>
</dbReference>
<dbReference type="InterPro" id="IPR038709">
    <property type="entry name" value="RpoN_core-bd_sf"/>
</dbReference>
<comment type="caution">
    <text evidence="13">The sequence shown here is derived from an EMBL/GenBank/DDBJ whole genome shotgun (WGS) entry which is preliminary data.</text>
</comment>
<keyword evidence="14" id="KW-1185">Reference proteome</keyword>
<comment type="similarity">
    <text evidence="1 9">Belongs to the sigma-54 factor family.</text>
</comment>
<dbReference type="AlphaFoldDB" id="A0A255YUL5"/>
<evidence type="ECO:0000256" key="10">
    <source>
        <dbReference type="SAM" id="MobiDB-lite"/>
    </source>
</evidence>
<evidence type="ECO:0000313" key="13">
    <source>
        <dbReference type="EMBL" id="OYQ32345.1"/>
    </source>
</evidence>
<dbReference type="GO" id="GO:0006352">
    <property type="term" value="P:DNA-templated transcription initiation"/>
    <property type="evidence" value="ECO:0007669"/>
    <property type="project" value="InterPro"/>
</dbReference>
<dbReference type="GO" id="GO:0016987">
    <property type="term" value="F:sigma factor activity"/>
    <property type="evidence" value="ECO:0007669"/>
    <property type="project" value="UniProtKB-KW"/>
</dbReference>
<dbReference type="PROSITE" id="PS50044">
    <property type="entry name" value="SIGMA54_3"/>
    <property type="match status" value="1"/>
</dbReference>
<evidence type="ECO:0000256" key="1">
    <source>
        <dbReference type="ARBA" id="ARBA00008798"/>
    </source>
</evidence>
<dbReference type="OrthoDB" id="9814402at2"/>
<evidence type="ECO:0000313" key="14">
    <source>
        <dbReference type="Proteomes" id="UP000216998"/>
    </source>
</evidence>
<sequence length="510" mass="56613">MALQQRLDIRQSQSLVMTPQLQQAIKLLQLSNLELAEYVDSELERNPLLERDDGTGWNDAPTTGVDREEAPAPVNEARVADTVELATSDRMAGSNDAPLDTDYENVYTNSSAADMDSAGLGSGEQFGEWSSRSGGFDEEGEGFEATLTERPKLRDHLEEQITMDLGDRLDRMVAYALLDHLDEAGYFTGKLEEVAAQLGCGLEQVENVLLRMQRFDPAGIFARTLAECLGNQLREKNRLDPCMQALLNNLPLLAARNLQQLLKVCGCDAEDLSDMVAEIKALNPKPALAFDFEPVQTVVPDILMRASPGGGWIVELNTETLPRVLVNQRYHSRVTSGARSKADKEYIAEQFQSASWLVKSLHQRANTILKVATEIVRQQDAFFLHGLQFMKPLILRDIAEAIGMHESTVSRVTTNKFLSSPRGVFELKYFFTSAIQGADGQAAHSAEAVRYRIKALIDAEKADDTLSDDKIVEILRADGIDIARRTVAKYREGMKIPSSVQRRREKALGL</sequence>
<dbReference type="InterPro" id="IPR007634">
    <property type="entry name" value="RNA_pol_sigma_54_DNA-bd"/>
</dbReference>
<evidence type="ECO:0000259" key="11">
    <source>
        <dbReference type="Pfam" id="PF04552"/>
    </source>
</evidence>
<dbReference type="NCBIfam" id="TIGR02395">
    <property type="entry name" value="rpoN_sigma"/>
    <property type="match status" value="1"/>
</dbReference>
<evidence type="ECO:0000256" key="9">
    <source>
        <dbReference type="PIRNR" id="PIRNR000774"/>
    </source>
</evidence>
<evidence type="ECO:0000256" key="4">
    <source>
        <dbReference type="ARBA" id="ARBA00022695"/>
    </source>
</evidence>
<reference evidence="13 14" key="1">
    <citation type="submission" date="2017-07" db="EMBL/GenBank/DDBJ databases">
        <title>Niveispirillum cyanobacteriorum sp. nov., isolated from cyanobacterial aggregates in a eutrophic lake.</title>
        <authorList>
            <person name="Cai H."/>
        </authorList>
    </citation>
    <scope>NUCLEOTIDE SEQUENCE [LARGE SCALE GENOMIC DNA]</scope>
    <source>
        <strain evidence="14">TH1-14</strain>
    </source>
</reference>
<dbReference type="PRINTS" id="PR00045">
    <property type="entry name" value="SIGMA54FCT"/>
</dbReference>
<keyword evidence="8 9" id="KW-0804">Transcription</keyword>
<evidence type="ECO:0000256" key="8">
    <source>
        <dbReference type="ARBA" id="ARBA00023163"/>
    </source>
</evidence>
<comment type="function">
    <text evidence="9">Sigma factors are initiation factors that promote the attachment of RNA polymerase to specific initiation sites and are then released.</text>
</comment>
<gene>
    <name evidence="13" type="primary">rpoN</name>
    <name evidence="13" type="ORF">CHU95_16200</name>
</gene>
<dbReference type="RefSeq" id="WP_094457385.1">
    <property type="nucleotide sequence ID" value="NZ_NOXU01000031.1"/>
</dbReference>
<keyword evidence="7 9" id="KW-0238">DNA-binding</keyword>
<name>A0A255YUL5_9PROT</name>
<dbReference type="GO" id="GO:0000428">
    <property type="term" value="C:DNA-directed RNA polymerase complex"/>
    <property type="evidence" value="ECO:0007669"/>
    <property type="project" value="UniProtKB-KW"/>
</dbReference>
<dbReference type="PROSITE" id="PS00717">
    <property type="entry name" value="SIGMA54_1"/>
    <property type="match status" value="1"/>
</dbReference>
<evidence type="ECO:0000256" key="5">
    <source>
        <dbReference type="ARBA" id="ARBA00023015"/>
    </source>
</evidence>
<feature type="domain" description="RNA polymerase sigma factor 54 DNA-binding" evidence="11">
    <location>
        <begin position="345"/>
        <end position="504"/>
    </location>
</feature>
<dbReference type="GO" id="GO:0003677">
    <property type="term" value="F:DNA binding"/>
    <property type="evidence" value="ECO:0007669"/>
    <property type="project" value="UniProtKB-KW"/>
</dbReference>
<dbReference type="GO" id="GO:0001216">
    <property type="term" value="F:DNA-binding transcription activator activity"/>
    <property type="evidence" value="ECO:0007669"/>
    <property type="project" value="InterPro"/>
</dbReference>
<dbReference type="NCBIfam" id="NF009118">
    <property type="entry name" value="PRK12469.1"/>
    <property type="match status" value="1"/>
</dbReference>
<dbReference type="PROSITE" id="PS00718">
    <property type="entry name" value="SIGMA54_2"/>
    <property type="match status" value="1"/>
</dbReference>
<keyword evidence="2 9" id="KW-0240">DNA-directed RNA polymerase</keyword>